<proteinExistence type="inferred from homology"/>
<keyword evidence="4 6" id="KW-1133">Transmembrane helix</keyword>
<comment type="subcellular location">
    <subcellularLocation>
        <location evidence="1">Membrane</location>
        <topology evidence="1">Multi-pass membrane protein</topology>
    </subcellularLocation>
</comment>
<feature type="transmembrane region" description="Helical" evidence="6">
    <location>
        <begin position="205"/>
        <end position="228"/>
    </location>
</feature>
<dbReference type="AlphaFoldDB" id="A0A1F5IQN6"/>
<evidence type="ECO:0000256" key="5">
    <source>
        <dbReference type="ARBA" id="ARBA00023136"/>
    </source>
</evidence>
<feature type="transmembrane region" description="Helical" evidence="6">
    <location>
        <begin position="89"/>
        <end position="109"/>
    </location>
</feature>
<feature type="transmembrane region" description="Helical" evidence="6">
    <location>
        <begin position="61"/>
        <end position="82"/>
    </location>
</feature>
<keyword evidence="3 6" id="KW-0812">Transmembrane</keyword>
<feature type="transmembrane region" description="Helical" evidence="6">
    <location>
        <begin position="115"/>
        <end position="135"/>
    </location>
</feature>
<feature type="transmembrane region" description="Helical" evidence="6">
    <location>
        <begin position="6"/>
        <end position="22"/>
    </location>
</feature>
<dbReference type="PANTHER" id="PTHR16119">
    <property type="entry name" value="TRANSMEMBRANE PROTEIN 144"/>
    <property type="match status" value="1"/>
</dbReference>
<evidence type="ECO:0000313" key="8">
    <source>
        <dbReference type="Proteomes" id="UP000176336"/>
    </source>
</evidence>
<evidence type="ECO:0000313" key="7">
    <source>
        <dbReference type="EMBL" id="OGE18647.1"/>
    </source>
</evidence>
<dbReference type="CDD" id="cd23110">
    <property type="entry name" value="GRP"/>
    <property type="match status" value="1"/>
</dbReference>
<dbReference type="SUPFAM" id="SSF103481">
    <property type="entry name" value="Multidrug resistance efflux transporter EmrE"/>
    <property type="match status" value="1"/>
</dbReference>
<evidence type="ECO:0000256" key="6">
    <source>
        <dbReference type="SAM" id="Phobius"/>
    </source>
</evidence>
<dbReference type="EMBL" id="MFCR01000011">
    <property type="protein sequence ID" value="OGE18647.1"/>
    <property type="molecule type" value="Genomic_DNA"/>
</dbReference>
<accession>A0A1F5IQN6</accession>
<protein>
    <recommendedName>
        <fullName evidence="9">Sugar phosphate transporter domain-containing protein</fullName>
    </recommendedName>
</protein>
<evidence type="ECO:0000256" key="2">
    <source>
        <dbReference type="ARBA" id="ARBA00006117"/>
    </source>
</evidence>
<feature type="transmembrane region" description="Helical" evidence="6">
    <location>
        <begin position="34"/>
        <end position="55"/>
    </location>
</feature>
<dbReference type="Pfam" id="PF06800">
    <property type="entry name" value="Sugar_transport"/>
    <property type="match status" value="1"/>
</dbReference>
<feature type="transmembrane region" description="Helical" evidence="6">
    <location>
        <begin position="147"/>
        <end position="163"/>
    </location>
</feature>
<feature type="transmembrane region" description="Helical" evidence="6">
    <location>
        <begin position="175"/>
        <end position="193"/>
    </location>
</feature>
<dbReference type="GO" id="GO:0016020">
    <property type="term" value="C:membrane"/>
    <property type="evidence" value="ECO:0007669"/>
    <property type="project" value="UniProtKB-SubCell"/>
</dbReference>
<keyword evidence="5 6" id="KW-0472">Membrane</keyword>
<dbReference type="PANTHER" id="PTHR16119:SF17">
    <property type="entry name" value="TRANSMEMBRANE PROTEIN 144"/>
    <property type="match status" value="1"/>
</dbReference>
<comment type="caution">
    <text evidence="7">The sequence shown here is derived from an EMBL/GenBank/DDBJ whole genome shotgun (WGS) entry which is preliminary data.</text>
</comment>
<comment type="similarity">
    <text evidence="2">Belongs to the GRP transporter (TC 2.A.7.5) family.</text>
</comment>
<evidence type="ECO:0000256" key="3">
    <source>
        <dbReference type="ARBA" id="ARBA00022692"/>
    </source>
</evidence>
<reference evidence="7 8" key="1">
    <citation type="journal article" date="2016" name="Nat. Commun.">
        <title>Thousands of microbial genomes shed light on interconnected biogeochemical processes in an aquifer system.</title>
        <authorList>
            <person name="Anantharaman K."/>
            <person name="Brown C.T."/>
            <person name="Hug L.A."/>
            <person name="Sharon I."/>
            <person name="Castelle C.J."/>
            <person name="Probst A.J."/>
            <person name="Thomas B.C."/>
            <person name="Singh A."/>
            <person name="Wilkins M.J."/>
            <person name="Karaoz U."/>
            <person name="Brodie E.L."/>
            <person name="Williams K.H."/>
            <person name="Hubbard S.S."/>
            <person name="Banfield J.F."/>
        </authorList>
    </citation>
    <scope>NUCLEOTIDE SEQUENCE [LARGE SCALE GENOMIC DNA]</scope>
</reference>
<gene>
    <name evidence="7" type="ORF">A2871_04075</name>
</gene>
<dbReference type="Proteomes" id="UP000176336">
    <property type="component" value="Unassembled WGS sequence"/>
</dbReference>
<name>A0A1F5IQN6_9BACT</name>
<dbReference type="InterPro" id="IPR037185">
    <property type="entry name" value="EmrE-like"/>
</dbReference>
<sequence length="280" mass="29438">MANLGFLAALGAALAWGSYMVPFKKSRNSNLTQFQALMAAGIGFSGLLISLVLGFPLSFNLYGLASGVLWATANMVALIAISSLGLARAVPVISSLIIVSSFLWGALIFNELTSGLLVGFSGIGLIIFGVILISAIGNTGSKNIKKGLLATVLAGVIWGSQWVPLKMGNTNALNLFFPVCFGIFFSGLIFFVVKRTEFKREAIAESLLSGLVWNVGNLLSLISLSIIGSSKMGPISQVATLVAVLWGLFYFKEVTNKKARIQVLIGAVILLAGVATLAFA</sequence>
<dbReference type="GO" id="GO:0015144">
    <property type="term" value="F:carbohydrate transmembrane transporter activity"/>
    <property type="evidence" value="ECO:0007669"/>
    <property type="project" value="InterPro"/>
</dbReference>
<evidence type="ECO:0000256" key="1">
    <source>
        <dbReference type="ARBA" id="ARBA00004141"/>
    </source>
</evidence>
<feature type="transmembrane region" description="Helical" evidence="6">
    <location>
        <begin position="263"/>
        <end position="279"/>
    </location>
</feature>
<evidence type="ECO:0008006" key="9">
    <source>
        <dbReference type="Google" id="ProtNLM"/>
    </source>
</evidence>
<feature type="transmembrane region" description="Helical" evidence="6">
    <location>
        <begin position="234"/>
        <end position="251"/>
    </location>
</feature>
<organism evidence="7 8">
    <name type="scientific">Candidatus Daviesbacteria bacterium RIFCSPHIGHO2_01_FULL_41_23</name>
    <dbReference type="NCBI Taxonomy" id="1797764"/>
    <lineage>
        <taxon>Bacteria</taxon>
        <taxon>Candidatus Daviesiibacteriota</taxon>
    </lineage>
</organism>
<evidence type="ECO:0000256" key="4">
    <source>
        <dbReference type="ARBA" id="ARBA00022989"/>
    </source>
</evidence>
<dbReference type="InterPro" id="IPR010651">
    <property type="entry name" value="Sugar_transport"/>
</dbReference>